<dbReference type="GO" id="GO:0003677">
    <property type="term" value="F:DNA binding"/>
    <property type="evidence" value="ECO:0007669"/>
    <property type="project" value="UniProtKB-KW"/>
</dbReference>
<evidence type="ECO:0000259" key="9">
    <source>
        <dbReference type="Pfam" id="PF07282"/>
    </source>
</evidence>
<dbReference type="NCBIfam" id="TIGR01766">
    <property type="entry name" value="IS200/IS605 family accessory protein TnpB-like domain"/>
    <property type="match status" value="1"/>
</dbReference>
<feature type="domain" description="Transposase putative helix-turn-helix" evidence="10">
    <location>
        <begin position="12"/>
        <end position="46"/>
    </location>
</feature>
<dbReference type="InterPro" id="IPR010095">
    <property type="entry name" value="Cas12f1-like_TNB"/>
</dbReference>
<evidence type="ECO:0000256" key="3">
    <source>
        <dbReference type="ARBA" id="ARBA00022578"/>
    </source>
</evidence>
<dbReference type="PANTHER" id="PTHR30405:SF11">
    <property type="entry name" value="RNA-GUIDED DNA ENDONUCLEASE RV2885C-RELATED"/>
    <property type="match status" value="1"/>
</dbReference>
<evidence type="ECO:0000256" key="1">
    <source>
        <dbReference type="ARBA" id="ARBA00008761"/>
    </source>
</evidence>
<dbReference type="NCBIfam" id="NF040570">
    <property type="entry name" value="guided_TnpB"/>
    <property type="match status" value="1"/>
</dbReference>
<keyword evidence="5" id="KW-0862">Zinc</keyword>
<evidence type="ECO:0000256" key="6">
    <source>
        <dbReference type="ARBA" id="ARBA00023125"/>
    </source>
</evidence>
<keyword evidence="6" id="KW-0238">DNA-binding</keyword>
<dbReference type="Pfam" id="PF01385">
    <property type="entry name" value="OrfB_IS605"/>
    <property type="match status" value="1"/>
</dbReference>
<dbReference type="Proteomes" id="UP000290538">
    <property type="component" value="Segment"/>
</dbReference>
<evidence type="ECO:0000256" key="5">
    <source>
        <dbReference type="ARBA" id="ARBA00022833"/>
    </source>
</evidence>
<evidence type="ECO:0000313" key="11">
    <source>
        <dbReference type="EMBL" id="QAU04889.1"/>
    </source>
</evidence>
<evidence type="ECO:0000256" key="7">
    <source>
        <dbReference type="ARBA" id="ARBA00023172"/>
    </source>
</evidence>
<keyword evidence="4" id="KW-0479">Metal-binding</keyword>
<keyword evidence="3" id="KW-0815">Transposition</keyword>
<dbReference type="GO" id="GO:0032196">
    <property type="term" value="P:transposition"/>
    <property type="evidence" value="ECO:0007669"/>
    <property type="project" value="UniProtKB-KW"/>
</dbReference>
<dbReference type="InterPro" id="IPR051399">
    <property type="entry name" value="RNA-guided_DNA_endo/Transpos"/>
</dbReference>
<evidence type="ECO:0000259" key="10">
    <source>
        <dbReference type="Pfam" id="PF12323"/>
    </source>
</evidence>
<organism evidence="11 12">
    <name type="scientific">Campylobacter phage CP20</name>
    <dbReference type="NCBI Taxonomy" id="2506428"/>
    <lineage>
        <taxon>Viruses</taxon>
        <taxon>Duplodnaviria</taxon>
        <taxon>Heunggongvirae</taxon>
        <taxon>Uroviricota</taxon>
        <taxon>Caudoviricetes</taxon>
        <taxon>Connertonviridae</taxon>
        <taxon>Firehammervirus</taxon>
        <taxon>Firehammervirus CPt10</taxon>
    </lineage>
</organism>
<name>A0A410T7E6_9CAUD</name>
<reference evidence="11 12" key="1">
    <citation type="submission" date="2019-01" db="EMBL/GenBank/DDBJ databases">
        <title>Complete genome sequence of Campylobacter bacteriophage CP20.</title>
        <authorList>
            <person name="Connerton I.F."/>
        </authorList>
    </citation>
    <scope>NUCLEOTIDE SEQUENCE [LARGE SCALE GENOMIC DNA]</scope>
</reference>
<dbReference type="EMBL" id="MK408758">
    <property type="protein sequence ID" value="QAU04889.1"/>
    <property type="molecule type" value="Genomic_DNA"/>
</dbReference>
<dbReference type="InterPro" id="IPR001959">
    <property type="entry name" value="Transposase"/>
</dbReference>
<feature type="domain" description="Cas12f1-like TNB" evidence="9">
    <location>
        <begin position="316"/>
        <end position="383"/>
    </location>
</feature>
<accession>A0A410T7E6</accession>
<evidence type="ECO:0000313" key="12">
    <source>
        <dbReference type="Proteomes" id="UP000290538"/>
    </source>
</evidence>
<keyword evidence="7" id="KW-0233">DNA recombination</keyword>
<proteinExistence type="inferred from homology"/>
<dbReference type="PANTHER" id="PTHR30405">
    <property type="entry name" value="TRANSPOSASE"/>
    <property type="match status" value="1"/>
</dbReference>
<comment type="similarity">
    <text evidence="2">In the N-terminal section; belongs to the transposase 2 family.</text>
</comment>
<dbReference type="InterPro" id="IPR021027">
    <property type="entry name" value="Transposase_put_HTH"/>
</dbReference>
<comment type="similarity">
    <text evidence="1">In the C-terminal section; belongs to the transposase 35 family.</text>
</comment>
<dbReference type="Pfam" id="PF12323">
    <property type="entry name" value="HTH_OrfB_IS605"/>
    <property type="match status" value="1"/>
</dbReference>
<protein>
    <submittedName>
        <fullName evidence="11">Mobile element protein</fullName>
    </submittedName>
</protein>
<feature type="domain" description="Probable transposase IS891/IS1136/IS1341" evidence="8">
    <location>
        <begin position="199"/>
        <end position="305"/>
    </location>
</feature>
<evidence type="ECO:0000256" key="4">
    <source>
        <dbReference type="ARBA" id="ARBA00022723"/>
    </source>
</evidence>
<evidence type="ECO:0000256" key="2">
    <source>
        <dbReference type="ARBA" id="ARBA00011044"/>
    </source>
</evidence>
<sequence length="404" mass="46751">MSKTKNIYSTVRSVKFVLKPNSKQKEMIESFFGLSRAIYNLSLYNIKNSKFGTYEIQNGKNKGNIVPRIPTEFDLNNSIPKLKEEHSFLSLLPNDYAQAVMKNLSRGFNNFYRTMNYPKFKSKKNNIQSFNMYAGCRIKIDGDYIILIKPRGSSYTKDDLKIRFKRHKIKYNFNKVTGFTISRENNKYFISFTFHCNIESKETNGAVGIDLGIKDFCICSDDVTYENKRFLEKSLRKLKISQRSLSRKQKGSNNREKQRLKVSKLHKKVKNQRNDYQHKVSRELVNQYRTICLETLKVKNMVKNRKLAKAISDVSWSSFIEKLSYKVAENQGCLIKIDTYYPSSKTCSNCGCIKETLSLSERTYHCNECGFTIDRDLNASINILNLGLKNIVTTDATAGTTLKN</sequence>
<dbReference type="GO" id="GO:0006310">
    <property type="term" value="P:DNA recombination"/>
    <property type="evidence" value="ECO:0007669"/>
    <property type="project" value="UniProtKB-KW"/>
</dbReference>
<dbReference type="Pfam" id="PF07282">
    <property type="entry name" value="Cas12f1-like_TNB"/>
    <property type="match status" value="1"/>
</dbReference>
<dbReference type="GO" id="GO:0046872">
    <property type="term" value="F:metal ion binding"/>
    <property type="evidence" value="ECO:0007669"/>
    <property type="project" value="UniProtKB-KW"/>
</dbReference>
<evidence type="ECO:0000259" key="8">
    <source>
        <dbReference type="Pfam" id="PF01385"/>
    </source>
</evidence>